<dbReference type="AlphaFoldDB" id="A0A2B4RHR1"/>
<proteinExistence type="predicted"/>
<dbReference type="Gene3D" id="1.25.40.20">
    <property type="entry name" value="Ankyrin repeat-containing domain"/>
    <property type="match status" value="2"/>
</dbReference>
<accession>A0A2B4RHR1</accession>
<dbReference type="PRINTS" id="PR01415">
    <property type="entry name" value="ANKYRIN"/>
</dbReference>
<feature type="repeat" description="ANK" evidence="1">
    <location>
        <begin position="262"/>
        <end position="294"/>
    </location>
</feature>
<dbReference type="InterPro" id="IPR002110">
    <property type="entry name" value="Ankyrin_rpt"/>
</dbReference>
<feature type="region of interest" description="Disordered" evidence="2">
    <location>
        <begin position="171"/>
        <end position="196"/>
    </location>
</feature>
<feature type="compositionally biased region" description="Basic and acidic residues" evidence="2">
    <location>
        <begin position="124"/>
        <end position="139"/>
    </location>
</feature>
<feature type="repeat" description="ANK" evidence="1">
    <location>
        <begin position="292"/>
        <end position="320"/>
    </location>
</feature>
<dbReference type="GO" id="GO:0016301">
    <property type="term" value="F:kinase activity"/>
    <property type="evidence" value="ECO:0007669"/>
    <property type="project" value="UniProtKB-KW"/>
</dbReference>
<comment type="caution">
    <text evidence="3">The sequence shown here is derived from an EMBL/GenBank/DDBJ whole genome shotgun (WGS) entry which is preliminary data.</text>
</comment>
<dbReference type="Pfam" id="PF12796">
    <property type="entry name" value="Ank_2"/>
    <property type="match status" value="2"/>
</dbReference>
<organism evidence="3 4">
    <name type="scientific">Stylophora pistillata</name>
    <name type="common">Smooth cauliflower coral</name>
    <dbReference type="NCBI Taxonomy" id="50429"/>
    <lineage>
        <taxon>Eukaryota</taxon>
        <taxon>Metazoa</taxon>
        <taxon>Cnidaria</taxon>
        <taxon>Anthozoa</taxon>
        <taxon>Hexacorallia</taxon>
        <taxon>Scleractinia</taxon>
        <taxon>Astrocoeniina</taxon>
        <taxon>Pocilloporidae</taxon>
        <taxon>Stylophora</taxon>
    </lineage>
</organism>
<reference evidence="4" key="1">
    <citation type="journal article" date="2017" name="bioRxiv">
        <title>Comparative analysis of the genomes of Stylophora pistillata and Acropora digitifera provides evidence for extensive differences between species of corals.</title>
        <authorList>
            <person name="Voolstra C.R."/>
            <person name="Li Y."/>
            <person name="Liew Y.J."/>
            <person name="Baumgarten S."/>
            <person name="Zoccola D."/>
            <person name="Flot J.-F."/>
            <person name="Tambutte S."/>
            <person name="Allemand D."/>
            <person name="Aranda M."/>
        </authorList>
    </citation>
    <scope>NUCLEOTIDE SEQUENCE [LARGE SCALE GENOMIC DNA]</scope>
</reference>
<dbReference type="PROSITE" id="PS50297">
    <property type="entry name" value="ANK_REP_REGION"/>
    <property type="match status" value="4"/>
</dbReference>
<feature type="repeat" description="ANK" evidence="1">
    <location>
        <begin position="324"/>
        <end position="352"/>
    </location>
</feature>
<dbReference type="PANTHER" id="PTHR44207:SF2">
    <property type="entry name" value="REPEAT PROTEIN, PUTATIVE-RELATED"/>
    <property type="match status" value="1"/>
</dbReference>
<evidence type="ECO:0000256" key="1">
    <source>
        <dbReference type="PROSITE-ProRule" id="PRU00023"/>
    </source>
</evidence>
<dbReference type="SUPFAM" id="SSF48403">
    <property type="entry name" value="Ankyrin repeat"/>
    <property type="match status" value="1"/>
</dbReference>
<keyword evidence="3" id="KW-0418">Kinase</keyword>
<evidence type="ECO:0000256" key="2">
    <source>
        <dbReference type="SAM" id="MobiDB-lite"/>
    </source>
</evidence>
<keyword evidence="1" id="KW-0040">ANK repeat</keyword>
<sequence length="420" mass="44981">MSSEIPANDSCTETTPSENLANNEILDVTKTASSDLTMQPNVAKANVLIYLLTDASNHNLKRAGIDARTTLLSPTRELTFGGTSSPGPRENDQLTEVVARAAVLLLSNDPVPLVCGSSSEYQEVDPKAESTQHSHKGEPDMSQEIQATMTEGFTSEFSIGDNKYVGSGDCPEWNTPLPESTKTEVNSAEEDHDEKQDLSPEWALYSEESASHTLLASQDNTPMLLLDVPGVNVENEETAKSGHTDVVRVLMENGADVNKEKWEDTPLTASVKNGHADIVRLLLENGADLNKAGDTLLIAAAKNGHTDIVRLLLENGADVNEGVWEDTPLTAAAKNGHTDIVRLLLENGADFNKGVQDSPLTTAVRNGHTDIVRLLLENGADVNKGVPEVTLLTAAVKNGHTDIKLLLKKGADVNNGVGVR</sequence>
<dbReference type="PROSITE" id="PS50088">
    <property type="entry name" value="ANK_REPEAT"/>
    <property type="match status" value="4"/>
</dbReference>
<dbReference type="SMART" id="SM00248">
    <property type="entry name" value="ANK"/>
    <property type="match status" value="6"/>
</dbReference>
<gene>
    <name evidence="3" type="primary">Kidins220</name>
    <name evidence="3" type="ORF">AWC38_SpisGene18555</name>
</gene>
<dbReference type="EMBL" id="LSMT01000494">
    <property type="protein sequence ID" value="PFX17151.1"/>
    <property type="molecule type" value="Genomic_DNA"/>
</dbReference>
<dbReference type="OrthoDB" id="5990167at2759"/>
<name>A0A2B4RHR1_STYPI</name>
<protein>
    <submittedName>
        <fullName evidence="3">Kinase D-interacting substrate of 220 kDa</fullName>
    </submittedName>
</protein>
<dbReference type="STRING" id="50429.A0A2B4RHR1"/>
<feature type="region of interest" description="Disordered" evidence="2">
    <location>
        <begin position="117"/>
        <end position="140"/>
    </location>
</feature>
<feature type="repeat" description="ANK" evidence="1">
    <location>
        <begin position="355"/>
        <end position="383"/>
    </location>
</feature>
<dbReference type="Proteomes" id="UP000225706">
    <property type="component" value="Unassembled WGS sequence"/>
</dbReference>
<evidence type="ECO:0000313" key="4">
    <source>
        <dbReference type="Proteomes" id="UP000225706"/>
    </source>
</evidence>
<evidence type="ECO:0000313" key="3">
    <source>
        <dbReference type="EMBL" id="PFX17151.1"/>
    </source>
</evidence>
<feature type="compositionally biased region" description="Polar residues" evidence="2">
    <location>
        <begin position="177"/>
        <end position="186"/>
    </location>
</feature>
<dbReference type="InterPro" id="IPR036770">
    <property type="entry name" value="Ankyrin_rpt-contain_sf"/>
</dbReference>
<dbReference type="PANTHER" id="PTHR44207">
    <property type="entry name" value="SURFACE ANTIGEN BSPA-LIKE-RELATED"/>
    <property type="match status" value="1"/>
</dbReference>
<keyword evidence="4" id="KW-1185">Reference proteome</keyword>
<keyword evidence="3" id="KW-0808">Transferase</keyword>